<dbReference type="RefSeq" id="WP_072842973.1">
    <property type="nucleotide sequence ID" value="NZ_FNAB01000001.1"/>
</dbReference>
<gene>
    <name evidence="1" type="ORF">SAMN05444580_101786</name>
</gene>
<protein>
    <recommendedName>
        <fullName evidence="3">DUF2771 domain-containing protein</fullName>
    </recommendedName>
</protein>
<dbReference type="InterPro" id="IPR024495">
    <property type="entry name" value="DUF2771"/>
</dbReference>
<evidence type="ECO:0008006" key="3">
    <source>
        <dbReference type="Google" id="ProtNLM"/>
    </source>
</evidence>
<name>A0A1G6P4A0_9NOCA</name>
<sequence length="155" mass="15994">MTLQARTKKTIAALSVVALVAAGGLAAVVTVLVQNAPETLPTVTAYAHYKTVDAHAGVCDADLACAGLEVANLSVPAGQPLQLSLPKDVSSSDWRLNVQIGNPKTGEVFNGYRDYTPGEASAVTVPSGENEQLLGVIIQLPANGGLAPVWAIQTY</sequence>
<evidence type="ECO:0000313" key="1">
    <source>
        <dbReference type="EMBL" id="SDC75090.1"/>
    </source>
</evidence>
<keyword evidence="2" id="KW-1185">Reference proteome</keyword>
<dbReference type="AlphaFoldDB" id="A0A1G6P4A0"/>
<dbReference type="Pfam" id="PF10969">
    <property type="entry name" value="DUF2771"/>
    <property type="match status" value="1"/>
</dbReference>
<dbReference type="STRING" id="168276.SAMN05444580_101786"/>
<dbReference type="Proteomes" id="UP000199417">
    <property type="component" value="Unassembled WGS sequence"/>
</dbReference>
<dbReference type="EMBL" id="FNAB01000001">
    <property type="protein sequence ID" value="SDC75090.1"/>
    <property type="molecule type" value="Genomic_DNA"/>
</dbReference>
<organism evidence="1 2">
    <name type="scientific">Rhodococcus tukisamuensis</name>
    <dbReference type="NCBI Taxonomy" id="168276"/>
    <lineage>
        <taxon>Bacteria</taxon>
        <taxon>Bacillati</taxon>
        <taxon>Actinomycetota</taxon>
        <taxon>Actinomycetes</taxon>
        <taxon>Mycobacteriales</taxon>
        <taxon>Nocardiaceae</taxon>
        <taxon>Rhodococcus</taxon>
    </lineage>
</organism>
<reference evidence="1 2" key="1">
    <citation type="submission" date="2016-10" db="EMBL/GenBank/DDBJ databases">
        <authorList>
            <person name="de Groot N.N."/>
        </authorList>
    </citation>
    <scope>NUCLEOTIDE SEQUENCE [LARGE SCALE GENOMIC DNA]</scope>
    <source>
        <strain evidence="1 2">JCM 11308</strain>
    </source>
</reference>
<accession>A0A1G6P4A0</accession>
<proteinExistence type="predicted"/>
<evidence type="ECO:0000313" key="2">
    <source>
        <dbReference type="Proteomes" id="UP000199417"/>
    </source>
</evidence>